<dbReference type="PANTHER" id="PTHR45638:SF1">
    <property type="entry name" value="CYCLIC NUCLEOTIDE-GATED ION CHANNEL SUBUNIT B, ISOFORM A"/>
    <property type="match status" value="1"/>
</dbReference>
<evidence type="ECO:0000256" key="6">
    <source>
        <dbReference type="ARBA" id="ARBA00022741"/>
    </source>
</evidence>
<dbReference type="Gene3D" id="1.10.287.70">
    <property type="match status" value="1"/>
</dbReference>
<keyword evidence="13" id="KW-0844">Vision</keyword>
<keyword evidence="3" id="KW-0140">cGMP</keyword>
<dbReference type="Gene3D" id="2.60.120.10">
    <property type="entry name" value="Jelly Rolls"/>
    <property type="match status" value="1"/>
</dbReference>
<feature type="compositionally biased region" description="Basic and acidic residues" evidence="16">
    <location>
        <begin position="1173"/>
        <end position="1183"/>
    </location>
</feature>
<accession>A0A8W8K3X1</accession>
<feature type="region of interest" description="Disordered" evidence="16">
    <location>
        <begin position="897"/>
        <end position="938"/>
    </location>
</feature>
<dbReference type="PROSITE" id="PS00889">
    <property type="entry name" value="CNMP_BINDING_2"/>
    <property type="match status" value="1"/>
</dbReference>
<dbReference type="GO" id="GO:0005886">
    <property type="term" value="C:plasma membrane"/>
    <property type="evidence" value="ECO:0007669"/>
    <property type="project" value="TreeGrafter"/>
</dbReference>
<dbReference type="GO" id="GO:0005223">
    <property type="term" value="F:intracellularly cGMP-activated cation channel activity"/>
    <property type="evidence" value="ECO:0007669"/>
    <property type="project" value="TreeGrafter"/>
</dbReference>
<evidence type="ECO:0000256" key="14">
    <source>
        <dbReference type="ARBA" id="ARBA00034430"/>
    </source>
</evidence>
<evidence type="ECO:0000256" key="1">
    <source>
        <dbReference type="ARBA" id="ARBA00004141"/>
    </source>
</evidence>
<dbReference type="InterPro" id="IPR018490">
    <property type="entry name" value="cNMP-bd_dom_sf"/>
</dbReference>
<feature type="compositionally biased region" description="Low complexity" evidence="16">
    <location>
        <begin position="114"/>
        <end position="128"/>
    </location>
</feature>
<dbReference type="FunFam" id="2.60.120.10:FF:000020">
    <property type="entry name" value="Cyclic nucleotide-gated channel beta 3"/>
    <property type="match status" value="1"/>
</dbReference>
<dbReference type="InterPro" id="IPR018488">
    <property type="entry name" value="cNMP-bd_CS"/>
</dbReference>
<dbReference type="Pfam" id="PF00027">
    <property type="entry name" value="cNMP_binding"/>
    <property type="match status" value="1"/>
</dbReference>
<proteinExistence type="predicted"/>
<evidence type="ECO:0000256" key="16">
    <source>
        <dbReference type="SAM" id="MobiDB-lite"/>
    </source>
</evidence>
<feature type="region of interest" description="Disordered" evidence="16">
    <location>
        <begin position="855"/>
        <end position="884"/>
    </location>
</feature>
<keyword evidence="4" id="KW-0716">Sensory transduction</keyword>
<dbReference type="CDD" id="cd00038">
    <property type="entry name" value="CAP_ED"/>
    <property type="match status" value="1"/>
</dbReference>
<keyword evidence="20" id="KW-1185">Reference proteome</keyword>
<evidence type="ECO:0000256" key="13">
    <source>
        <dbReference type="ARBA" id="ARBA00023305"/>
    </source>
</evidence>
<keyword evidence="9" id="KW-0406">Ion transport</keyword>
<dbReference type="AlphaFoldDB" id="A0A8W8K3X1"/>
<evidence type="ECO:0000259" key="18">
    <source>
        <dbReference type="PROSITE" id="PS50042"/>
    </source>
</evidence>
<organism evidence="19 20">
    <name type="scientific">Magallana gigas</name>
    <name type="common">Pacific oyster</name>
    <name type="synonym">Crassostrea gigas</name>
    <dbReference type="NCBI Taxonomy" id="29159"/>
    <lineage>
        <taxon>Eukaryota</taxon>
        <taxon>Metazoa</taxon>
        <taxon>Spiralia</taxon>
        <taxon>Lophotrochozoa</taxon>
        <taxon>Mollusca</taxon>
        <taxon>Bivalvia</taxon>
        <taxon>Autobranchia</taxon>
        <taxon>Pteriomorphia</taxon>
        <taxon>Ostreida</taxon>
        <taxon>Ostreoidea</taxon>
        <taxon>Ostreidae</taxon>
        <taxon>Magallana</taxon>
    </lineage>
</organism>
<dbReference type="SMART" id="SM00100">
    <property type="entry name" value="cNMP"/>
    <property type="match status" value="1"/>
</dbReference>
<dbReference type="FunFam" id="1.10.287.630:FF:000001">
    <property type="entry name" value="Cyclic nucleotide-gated channel alpha 3"/>
    <property type="match status" value="1"/>
</dbReference>
<evidence type="ECO:0000256" key="7">
    <source>
        <dbReference type="ARBA" id="ARBA00022989"/>
    </source>
</evidence>
<dbReference type="Gene3D" id="1.10.287.630">
    <property type="entry name" value="Helix hairpin bin"/>
    <property type="match status" value="1"/>
</dbReference>
<dbReference type="GO" id="GO:0007601">
    <property type="term" value="P:visual perception"/>
    <property type="evidence" value="ECO:0007669"/>
    <property type="project" value="UniProtKB-KW"/>
</dbReference>
<evidence type="ECO:0000313" key="19">
    <source>
        <dbReference type="EnsemblMetazoa" id="G22334.2:cds"/>
    </source>
</evidence>
<evidence type="ECO:0000256" key="17">
    <source>
        <dbReference type="SAM" id="Phobius"/>
    </source>
</evidence>
<feature type="compositionally biased region" description="Basic and acidic residues" evidence="16">
    <location>
        <begin position="1105"/>
        <end position="1117"/>
    </location>
</feature>
<evidence type="ECO:0000256" key="2">
    <source>
        <dbReference type="ARBA" id="ARBA00022448"/>
    </source>
</evidence>
<dbReference type="InterPro" id="IPR005821">
    <property type="entry name" value="Ion_trans_dom"/>
</dbReference>
<dbReference type="Proteomes" id="UP000005408">
    <property type="component" value="Unassembled WGS sequence"/>
</dbReference>
<evidence type="ECO:0000256" key="3">
    <source>
        <dbReference type="ARBA" id="ARBA00022535"/>
    </source>
</evidence>
<evidence type="ECO:0000256" key="11">
    <source>
        <dbReference type="ARBA" id="ARBA00023286"/>
    </source>
</evidence>
<feature type="domain" description="Cyclic nucleotide-binding" evidence="18">
    <location>
        <begin position="678"/>
        <end position="792"/>
    </location>
</feature>
<dbReference type="InterPro" id="IPR050866">
    <property type="entry name" value="CNG_cation_channel"/>
</dbReference>
<comment type="catalytic activity">
    <reaction evidence="14">
        <text>K(+)(in) = K(+)(out)</text>
        <dbReference type="Rhea" id="RHEA:29463"/>
        <dbReference type="ChEBI" id="CHEBI:29103"/>
    </reaction>
</comment>
<keyword evidence="6" id="KW-0547">Nucleotide-binding</keyword>
<dbReference type="PROSITE" id="PS00888">
    <property type="entry name" value="CNMP_BINDING_1"/>
    <property type="match status" value="1"/>
</dbReference>
<reference evidence="19" key="1">
    <citation type="submission" date="2022-08" db="UniProtKB">
        <authorList>
            <consortium name="EnsemblMetazoa"/>
        </authorList>
    </citation>
    <scope>IDENTIFICATION</scope>
    <source>
        <strain evidence="19">05x7-T-G4-1.051#20</strain>
    </source>
</reference>
<feature type="transmembrane region" description="Helical" evidence="17">
    <location>
        <begin position="372"/>
        <end position="396"/>
    </location>
</feature>
<dbReference type="PROSITE" id="PS50042">
    <property type="entry name" value="CNMP_BINDING_3"/>
    <property type="match status" value="1"/>
</dbReference>
<keyword evidence="12" id="KW-0407">Ion channel</keyword>
<sequence>MNKVVPLKVAKKDVGKPKEEKETVKQQSKKPEEQKATSSEAEKSTKSTKSSGESPRTHASFLSSEHQKSISIKISEFLHPNAPDISTSSEQLLETVQLKPLRGGLANPSFSIENASDSSSPRNSSNIFSFEDSDIEELSNTRRRIVRNVSESKPLEEGLRPGDKIICVQPAKTVLTPGSKNCEGGGQLHVPRFSDAKQLPPASPGFYGNSKYDLQPPPSPGLLSINSAWSELAKLHSRRSSYGDFSDTRSNSLSNVSSSLSQYLHDLVRAFSSRTEKIKENTIQPPTPSSLSEVDALSEANSAISVAEDDAARQNRINNFYPDHLKLGPDGLPTEEEIDKFYMDWGCCKSPLPNCCKQLQFPSILEPQSKIYMCWLALVTLCFTYNVSVIPLRGIFPYQTPSNVTYWLICDYISDLVYLLDILVFKPRLTFLNSGLLERDMKLTKKNYMKKKMFKFDVLSLIPLDLFYLKVGVVPWLRLPRYLKIQTFWEFFERCDQAVRSAHILRIIKTMIYMLFLIHVETCGYYAMSVYEGIGSNRWVYNGVGNAYIRCFYLATKTATSIGNNPQPTNVKEYVFMTVYWVSGVFVFALLIGQIRDIVDAAGRVKALYNKRMDAAIWYVKNLNLPKETQEKVRTWFIYNWQQQKILDEKVLMNTLPKNLRTDLAIHVHFNTLSKVKLFQDCDKTLLFDLVLKLKPILYLPGDYVCRKGEVGKEMYIVSQGHVDVVGGPDNSIVLATLKEGSVFGEISLLALSGGEGNRRTADVVCKGFTNLFILSKGDFEAAMSEYPEAHRHMKKRAKKLLRQNAKLAKESAESLGSTPVDEIIKSTSVISRTPKMVQTVMQVMDPDSDIMKKLCHKSHDSDGSNTQDTKETETTGRGLPTDQEVEDFYNEMLTVEVPVPTPGPRRENSLKKGIGKLKKEDTTTTEQSEESADSGVQLVKATSPTTSITKTMSNKESKESVITSEITTELADILEETRSWVEQQTLHTQMISDGGYLAEFFEDNLTNDPKKDPTPDPKDHGCLDNIELHGDLKVEEKEIQVDSIDNLLSKFEEDQGAEGKNLKEGGGDSNCDEGPTATLKEENEIADVEGKERKTEMNEEERLEDVKVKDIKETKQNHTSNLEESEANNTISTGENKTDAKPNNIINIEIKNRAYSVNSNSSLAESEIMDTTESKTVIKQEPKQSVPELSQSDFPRIPSKNRIVCTVEVHQQRSITPTPPGEGQERGAVELQKQGSNSPSSTPRELQYFESSV</sequence>
<evidence type="ECO:0000256" key="5">
    <source>
        <dbReference type="ARBA" id="ARBA00022692"/>
    </source>
</evidence>
<feature type="region of interest" description="Disordered" evidence="16">
    <location>
        <begin position="1057"/>
        <end position="1078"/>
    </location>
</feature>
<feature type="compositionally biased region" description="Basic and acidic residues" evidence="16">
    <location>
        <begin position="10"/>
        <end position="45"/>
    </location>
</feature>
<evidence type="ECO:0000256" key="4">
    <source>
        <dbReference type="ARBA" id="ARBA00022606"/>
    </source>
</evidence>
<dbReference type="SUPFAM" id="SSF81324">
    <property type="entry name" value="Voltage-gated potassium channels"/>
    <property type="match status" value="1"/>
</dbReference>
<feature type="transmembrane region" description="Helical" evidence="17">
    <location>
        <begin position="574"/>
        <end position="595"/>
    </location>
</feature>
<keyword evidence="2" id="KW-0813">Transport</keyword>
<feature type="compositionally biased region" description="Polar residues" evidence="16">
    <location>
        <begin position="1118"/>
        <end position="1136"/>
    </location>
</feature>
<feature type="region of interest" description="Disordered" evidence="16">
    <location>
        <begin position="1091"/>
        <end position="1141"/>
    </location>
</feature>
<dbReference type="EnsemblMetazoa" id="G22334.2">
    <property type="protein sequence ID" value="G22334.2:cds"/>
    <property type="gene ID" value="G22334"/>
</dbReference>
<feature type="region of interest" description="Disordered" evidence="16">
    <location>
        <begin position="1168"/>
        <end position="1198"/>
    </location>
</feature>
<comment type="subcellular location">
    <subcellularLocation>
        <location evidence="1">Membrane</location>
        <topology evidence="1">Multi-pass membrane protein</topology>
    </subcellularLocation>
</comment>
<feature type="compositionally biased region" description="Polar residues" evidence="16">
    <location>
        <begin position="1234"/>
        <end position="1254"/>
    </location>
</feature>
<dbReference type="GO" id="GO:0017071">
    <property type="term" value="C:intracellular cyclic nucleotide activated cation channel complex"/>
    <property type="evidence" value="ECO:0007669"/>
    <property type="project" value="TreeGrafter"/>
</dbReference>
<feature type="compositionally biased region" description="Basic and acidic residues" evidence="16">
    <location>
        <begin position="855"/>
        <end position="875"/>
    </location>
</feature>
<evidence type="ECO:0000256" key="8">
    <source>
        <dbReference type="ARBA" id="ARBA00022992"/>
    </source>
</evidence>
<dbReference type="InterPro" id="IPR000595">
    <property type="entry name" value="cNMP-bd_dom"/>
</dbReference>
<keyword evidence="8" id="KW-0142">cGMP-binding</keyword>
<keyword evidence="5 17" id="KW-0812">Transmembrane</keyword>
<dbReference type="Pfam" id="PF00520">
    <property type="entry name" value="Ion_trans"/>
    <property type="match status" value="1"/>
</dbReference>
<dbReference type="FunFam" id="1.10.287.70:FF:000072">
    <property type="entry name" value="Cyclic nucleotide gated channel beta 3"/>
    <property type="match status" value="1"/>
</dbReference>
<feature type="region of interest" description="Disordered" evidence="16">
    <location>
        <begin position="1"/>
        <end position="65"/>
    </location>
</feature>
<keyword evidence="7 17" id="KW-1133">Transmembrane helix</keyword>
<evidence type="ECO:0000256" key="12">
    <source>
        <dbReference type="ARBA" id="ARBA00023303"/>
    </source>
</evidence>
<comment type="catalytic activity">
    <reaction evidence="15">
        <text>Na(+)(in) = Na(+)(out)</text>
        <dbReference type="Rhea" id="RHEA:34963"/>
        <dbReference type="ChEBI" id="CHEBI:29101"/>
    </reaction>
</comment>
<feature type="transmembrane region" description="Helical" evidence="17">
    <location>
        <begin position="458"/>
        <end position="477"/>
    </location>
</feature>
<dbReference type="SUPFAM" id="SSF51206">
    <property type="entry name" value="cAMP-binding domain-like"/>
    <property type="match status" value="1"/>
</dbReference>
<protein>
    <recommendedName>
        <fullName evidence="18">Cyclic nucleotide-binding domain-containing protein</fullName>
    </recommendedName>
</protein>
<dbReference type="PANTHER" id="PTHR45638">
    <property type="entry name" value="CYCLIC NUCLEOTIDE-GATED CATION CHANNEL SUBUNIT A"/>
    <property type="match status" value="1"/>
</dbReference>
<evidence type="ECO:0000313" key="20">
    <source>
        <dbReference type="Proteomes" id="UP000005408"/>
    </source>
</evidence>
<dbReference type="GO" id="GO:0044877">
    <property type="term" value="F:protein-containing complex binding"/>
    <property type="evidence" value="ECO:0007669"/>
    <property type="project" value="TreeGrafter"/>
</dbReference>
<feature type="region of interest" description="Disordered" evidence="16">
    <location>
        <begin position="103"/>
        <end position="128"/>
    </location>
</feature>
<keyword evidence="10 17" id="KW-0472">Membrane</keyword>
<evidence type="ECO:0000256" key="10">
    <source>
        <dbReference type="ARBA" id="ARBA00023136"/>
    </source>
</evidence>
<dbReference type="InterPro" id="IPR014710">
    <property type="entry name" value="RmlC-like_jellyroll"/>
</dbReference>
<evidence type="ECO:0000256" key="15">
    <source>
        <dbReference type="ARBA" id="ARBA00036239"/>
    </source>
</evidence>
<feature type="region of interest" description="Disordered" evidence="16">
    <location>
        <begin position="1211"/>
        <end position="1254"/>
    </location>
</feature>
<dbReference type="GO" id="GO:0030553">
    <property type="term" value="F:cGMP binding"/>
    <property type="evidence" value="ECO:0007669"/>
    <property type="project" value="UniProtKB-KW"/>
</dbReference>
<name>A0A8W8K3X1_MAGGI</name>
<evidence type="ECO:0000256" key="9">
    <source>
        <dbReference type="ARBA" id="ARBA00023065"/>
    </source>
</evidence>
<dbReference type="GO" id="GO:0005222">
    <property type="term" value="F:intracellularly cAMP-activated cation channel activity"/>
    <property type="evidence" value="ECO:0007669"/>
    <property type="project" value="TreeGrafter"/>
</dbReference>
<keyword evidence="11" id="KW-1071">Ligand-gated ion channel</keyword>